<dbReference type="InterPro" id="IPR039123">
    <property type="entry name" value="PPTC7"/>
</dbReference>
<dbReference type="EMBL" id="JAUESC010000002">
    <property type="protein sequence ID" value="KAK0604306.1"/>
    <property type="molecule type" value="Genomic_DNA"/>
</dbReference>
<dbReference type="GO" id="GO:0046872">
    <property type="term" value="F:metal ion binding"/>
    <property type="evidence" value="ECO:0007669"/>
    <property type="project" value="UniProtKB-UniRule"/>
</dbReference>
<dbReference type="SMART" id="SM00331">
    <property type="entry name" value="PP2C_SIG"/>
    <property type="match status" value="1"/>
</dbReference>
<comment type="cofactor">
    <cofactor evidence="1">
        <name>Mn(2+)</name>
        <dbReference type="ChEBI" id="CHEBI:29035"/>
    </cofactor>
</comment>
<keyword evidence="1" id="KW-0904">Protein phosphatase</keyword>
<keyword evidence="4" id="KW-1185">Reference proteome</keyword>
<dbReference type="AlphaFoldDB" id="A0AA39ST22"/>
<reference evidence="3" key="1">
    <citation type="journal article" date="2022" name="Plant J.">
        <title>Strategies of tolerance reflected in two North American maple genomes.</title>
        <authorList>
            <person name="McEvoy S.L."/>
            <person name="Sezen U.U."/>
            <person name="Trouern-Trend A."/>
            <person name="McMahon S.M."/>
            <person name="Schaberg P.G."/>
            <person name="Yang J."/>
            <person name="Wegrzyn J.L."/>
            <person name="Swenson N.G."/>
        </authorList>
    </citation>
    <scope>NUCLEOTIDE SEQUENCE</scope>
    <source>
        <strain evidence="3">NS2018</strain>
    </source>
</reference>
<dbReference type="Proteomes" id="UP001168877">
    <property type="component" value="Unassembled WGS sequence"/>
</dbReference>
<gene>
    <name evidence="3" type="ORF">LWI29_014315</name>
</gene>
<dbReference type="PANTHER" id="PTHR12320:SF14">
    <property type="entry name" value="PROTEIN PHOSPHATASE"/>
    <property type="match status" value="1"/>
</dbReference>
<dbReference type="PROSITE" id="PS51746">
    <property type="entry name" value="PPM_2"/>
    <property type="match status" value="1"/>
</dbReference>
<reference evidence="3" key="2">
    <citation type="submission" date="2023-06" db="EMBL/GenBank/DDBJ databases">
        <authorList>
            <person name="Swenson N.G."/>
            <person name="Wegrzyn J.L."/>
            <person name="Mcevoy S.L."/>
        </authorList>
    </citation>
    <scope>NUCLEOTIDE SEQUENCE</scope>
    <source>
        <strain evidence="3">NS2018</strain>
        <tissue evidence="3">Leaf</tissue>
    </source>
</reference>
<evidence type="ECO:0000313" key="3">
    <source>
        <dbReference type="EMBL" id="KAK0604306.1"/>
    </source>
</evidence>
<protein>
    <recommendedName>
        <fullName evidence="1">Protein phosphatase</fullName>
        <ecNumber evidence="1">3.1.3.16</ecNumber>
    </recommendedName>
</protein>
<evidence type="ECO:0000259" key="2">
    <source>
        <dbReference type="PROSITE" id="PS51746"/>
    </source>
</evidence>
<dbReference type="InterPro" id="IPR001932">
    <property type="entry name" value="PPM-type_phosphatase-like_dom"/>
</dbReference>
<sequence>MFSRFLDCFRSQDEKNMTVDQKKLIRSESSGVADQKKLIKSESSGVADHGYSMIMASSYIPKERKSRPLGEDAHFLCQENSTFGLADGVGGWFKKGIDSGEYARQLMNNSLMLILNQESKGAVNLKRVLQKAFSMTKSKGSSTALIVTLKDHSLYALNVGDCGFMLYRDNQCVFRSPSQQRRFNCPYQLGNSKSGDGPSIAKEIVVPVRLGDIVVAGTDGLFDNVFEYEIEAVLRATTNDDDKSCVGELAVIIAEYASAKSCDKSFESPFSKASKLAGAKHLGGKIDDISVIVAKII</sequence>
<dbReference type="EC" id="3.1.3.16" evidence="1"/>
<dbReference type="InterPro" id="IPR036457">
    <property type="entry name" value="PPM-type-like_dom_sf"/>
</dbReference>
<evidence type="ECO:0000313" key="4">
    <source>
        <dbReference type="Proteomes" id="UP001168877"/>
    </source>
</evidence>
<comment type="catalytic activity">
    <reaction evidence="1">
        <text>O-phospho-L-seryl-[protein] + H2O = L-seryl-[protein] + phosphate</text>
        <dbReference type="Rhea" id="RHEA:20629"/>
        <dbReference type="Rhea" id="RHEA-COMP:9863"/>
        <dbReference type="Rhea" id="RHEA-COMP:11604"/>
        <dbReference type="ChEBI" id="CHEBI:15377"/>
        <dbReference type="ChEBI" id="CHEBI:29999"/>
        <dbReference type="ChEBI" id="CHEBI:43474"/>
        <dbReference type="ChEBI" id="CHEBI:83421"/>
        <dbReference type="EC" id="3.1.3.16"/>
    </reaction>
</comment>
<proteinExistence type="inferred from homology"/>
<evidence type="ECO:0000256" key="1">
    <source>
        <dbReference type="RuleBase" id="RU366020"/>
    </source>
</evidence>
<comment type="cofactor">
    <cofactor evidence="1">
        <name>Mg(2+)</name>
        <dbReference type="ChEBI" id="CHEBI:18420"/>
    </cofactor>
</comment>
<dbReference type="Gene3D" id="3.60.40.10">
    <property type="entry name" value="PPM-type phosphatase domain"/>
    <property type="match status" value="2"/>
</dbReference>
<organism evidence="3 4">
    <name type="scientific">Acer saccharum</name>
    <name type="common">Sugar maple</name>
    <dbReference type="NCBI Taxonomy" id="4024"/>
    <lineage>
        <taxon>Eukaryota</taxon>
        <taxon>Viridiplantae</taxon>
        <taxon>Streptophyta</taxon>
        <taxon>Embryophyta</taxon>
        <taxon>Tracheophyta</taxon>
        <taxon>Spermatophyta</taxon>
        <taxon>Magnoliopsida</taxon>
        <taxon>eudicotyledons</taxon>
        <taxon>Gunneridae</taxon>
        <taxon>Pentapetalae</taxon>
        <taxon>rosids</taxon>
        <taxon>malvids</taxon>
        <taxon>Sapindales</taxon>
        <taxon>Sapindaceae</taxon>
        <taxon>Hippocastanoideae</taxon>
        <taxon>Acereae</taxon>
        <taxon>Acer</taxon>
    </lineage>
</organism>
<comment type="catalytic activity">
    <reaction evidence="1">
        <text>O-phospho-L-threonyl-[protein] + H2O = L-threonyl-[protein] + phosphate</text>
        <dbReference type="Rhea" id="RHEA:47004"/>
        <dbReference type="Rhea" id="RHEA-COMP:11060"/>
        <dbReference type="Rhea" id="RHEA-COMP:11605"/>
        <dbReference type="ChEBI" id="CHEBI:15377"/>
        <dbReference type="ChEBI" id="CHEBI:30013"/>
        <dbReference type="ChEBI" id="CHEBI:43474"/>
        <dbReference type="ChEBI" id="CHEBI:61977"/>
        <dbReference type="EC" id="3.1.3.16"/>
    </reaction>
</comment>
<dbReference type="SMART" id="SM00332">
    <property type="entry name" value="PP2Cc"/>
    <property type="match status" value="1"/>
</dbReference>
<keyword evidence="1" id="KW-0378">Hydrolase</keyword>
<dbReference type="PANTHER" id="PTHR12320">
    <property type="entry name" value="PROTEIN PHOSPHATASE 2C"/>
    <property type="match status" value="1"/>
</dbReference>
<accession>A0AA39ST22</accession>
<keyword evidence="1" id="KW-0479">Metal-binding</keyword>
<dbReference type="GO" id="GO:0004722">
    <property type="term" value="F:protein serine/threonine phosphatase activity"/>
    <property type="evidence" value="ECO:0007669"/>
    <property type="project" value="UniProtKB-EC"/>
</dbReference>
<comment type="caution">
    <text evidence="3">The sequence shown here is derived from an EMBL/GenBank/DDBJ whole genome shotgun (WGS) entry which is preliminary data.</text>
</comment>
<dbReference type="SUPFAM" id="SSF81606">
    <property type="entry name" value="PP2C-like"/>
    <property type="match status" value="1"/>
</dbReference>
<feature type="domain" description="PPM-type phosphatase" evidence="2">
    <location>
        <begin position="57"/>
        <end position="296"/>
    </location>
</feature>
<keyword evidence="1" id="KW-0464">Manganese</keyword>
<comment type="similarity">
    <text evidence="1">Belongs to the PP2C family.</text>
</comment>
<keyword evidence="1" id="KW-0460">Magnesium</keyword>
<name>A0AA39ST22_ACESA</name>